<dbReference type="GO" id="GO:0005634">
    <property type="term" value="C:nucleus"/>
    <property type="evidence" value="ECO:0007669"/>
    <property type="project" value="TreeGrafter"/>
</dbReference>
<dbReference type="CDD" id="cd00186">
    <property type="entry name" value="TOP1Ac"/>
    <property type="match status" value="1"/>
</dbReference>
<evidence type="ECO:0000256" key="1">
    <source>
        <dbReference type="ARBA" id="ARBA00022723"/>
    </source>
</evidence>
<dbReference type="AlphaFoldDB" id="A0A087SYP0"/>
<dbReference type="Pfam" id="PF01396">
    <property type="entry name" value="Zn_ribbon_Top1"/>
    <property type="match status" value="1"/>
</dbReference>
<gene>
    <name evidence="8" type="ORF">X975_14436</name>
</gene>
<dbReference type="EC" id="5.6.2.1" evidence="5"/>
<dbReference type="GO" id="GO:0006310">
    <property type="term" value="P:DNA recombination"/>
    <property type="evidence" value="ECO:0007669"/>
    <property type="project" value="TreeGrafter"/>
</dbReference>
<dbReference type="PRINTS" id="PR00417">
    <property type="entry name" value="PRTPISMRASEI"/>
</dbReference>
<keyword evidence="1" id="KW-0479">Metal-binding</keyword>
<feature type="non-terminal residue" evidence="8">
    <location>
        <position position="480"/>
    </location>
</feature>
<dbReference type="GO" id="GO:0003677">
    <property type="term" value="F:DNA binding"/>
    <property type="evidence" value="ECO:0007669"/>
    <property type="project" value="UniProtKB-KW"/>
</dbReference>
<dbReference type="EMBL" id="KK112557">
    <property type="protein sequence ID" value="KFM57979.1"/>
    <property type="molecule type" value="Genomic_DNA"/>
</dbReference>
<keyword evidence="9" id="KW-1185">Reference proteome</keyword>
<reference evidence="8 9" key="1">
    <citation type="submission" date="2013-11" db="EMBL/GenBank/DDBJ databases">
        <title>Genome sequencing of Stegodyphus mimosarum.</title>
        <authorList>
            <person name="Bechsgaard J."/>
        </authorList>
    </citation>
    <scope>NUCLEOTIDE SEQUENCE [LARGE SCALE GENOMIC DNA]</scope>
</reference>
<dbReference type="Gene3D" id="3.30.65.10">
    <property type="entry name" value="Bacterial Topoisomerase I, domain 1"/>
    <property type="match status" value="1"/>
</dbReference>
<dbReference type="STRING" id="407821.A0A087SYP0"/>
<sequence>MAVAEKLYTKGFISYPRTETKIFPKELNLTALVEMQCEDSNWGAFALRVKEWGPDPRQGTKTDNAHPPIHPTKYTNTLQRNEKTIYEFVVRHFLACVSKDAEGRETTIEIEIKGERFAVNGLVIIARNYLDVYPYERWNAKVIGEYSPNEVFQPSSLEMTEGETSAPELLTEADLIGLMEKHGIGTDATHAEHIETIKSRLYVGVNENGRFIPGELGMGLVEGYDMMGFHMSKPHLRAELEADLKRITEGERDPRVVLREQVSKYKEYFIEAVRQAAKLDSALSVYFNVEPGQVVEDSSNPQLMPIMKCPKCQSGDIVLRTKRDDRGFFLSCMSYPNCSAVMWLPDSLEHISVLEEECEKCLPTRVKKVKLKFKHGTLMPFFPDEFVNCLGGCDSELMDVIDARPIASARNPSITPTSVTSTSRNASSDSGYESAQRIFHNNNASSSSATSRSSSTSSVRHHAFTRSQQPGFVPSRQLNR</sequence>
<dbReference type="InterPro" id="IPR013824">
    <property type="entry name" value="Topo_IA_cen_sub1"/>
</dbReference>
<feature type="compositionally biased region" description="Polar residues" evidence="6">
    <location>
        <begin position="465"/>
        <end position="480"/>
    </location>
</feature>
<dbReference type="GO" id="GO:0031422">
    <property type="term" value="C:RecQ family helicase-topoisomerase III complex"/>
    <property type="evidence" value="ECO:0007669"/>
    <property type="project" value="TreeGrafter"/>
</dbReference>
<feature type="domain" description="Topo IA-type catalytic" evidence="7">
    <location>
        <begin position="1"/>
        <end position="269"/>
    </location>
</feature>
<dbReference type="SUPFAM" id="SSF56712">
    <property type="entry name" value="Prokaryotic type I DNA topoisomerase"/>
    <property type="match status" value="1"/>
</dbReference>
<dbReference type="InterPro" id="IPR013825">
    <property type="entry name" value="Topo_IA_cen_sub2"/>
</dbReference>
<protein>
    <recommendedName>
        <fullName evidence="5">DNA topoisomerase</fullName>
        <ecNumber evidence="5">5.6.2.1</ecNumber>
    </recommendedName>
</protein>
<feature type="compositionally biased region" description="Low complexity" evidence="6">
    <location>
        <begin position="444"/>
        <end position="458"/>
    </location>
</feature>
<proteinExistence type="inferred from homology"/>
<dbReference type="InterPro" id="IPR013826">
    <property type="entry name" value="Topo_IA_cen_sub3"/>
</dbReference>
<dbReference type="InterPro" id="IPR023406">
    <property type="entry name" value="Topo_IA_AS"/>
</dbReference>
<evidence type="ECO:0000313" key="8">
    <source>
        <dbReference type="EMBL" id="KFM57979.1"/>
    </source>
</evidence>
<comment type="similarity">
    <text evidence="5">Belongs to the type IA topoisomerase family.</text>
</comment>
<dbReference type="InterPro" id="IPR003602">
    <property type="entry name" value="Topo_IA_DNA-bd_dom"/>
</dbReference>
<dbReference type="PANTHER" id="PTHR11390:SF21">
    <property type="entry name" value="DNA TOPOISOMERASE 3-ALPHA"/>
    <property type="match status" value="1"/>
</dbReference>
<dbReference type="PROSITE" id="PS00396">
    <property type="entry name" value="TOPO_IA_1"/>
    <property type="match status" value="1"/>
</dbReference>
<evidence type="ECO:0000256" key="6">
    <source>
        <dbReference type="SAM" id="MobiDB-lite"/>
    </source>
</evidence>
<keyword evidence="4 5" id="KW-0413">Isomerase</keyword>
<feature type="region of interest" description="Disordered" evidence="6">
    <location>
        <begin position="410"/>
        <end position="480"/>
    </location>
</feature>
<dbReference type="InterPro" id="IPR023405">
    <property type="entry name" value="Topo_IA_core_domain"/>
</dbReference>
<dbReference type="Gene3D" id="2.70.20.10">
    <property type="entry name" value="Topoisomerase I, domain 3"/>
    <property type="match status" value="1"/>
</dbReference>
<name>A0A087SYP0_STEMI</name>
<feature type="compositionally biased region" description="Low complexity" evidence="6">
    <location>
        <begin position="412"/>
        <end position="423"/>
    </location>
</feature>
<evidence type="ECO:0000256" key="3">
    <source>
        <dbReference type="ARBA" id="ARBA00023125"/>
    </source>
</evidence>
<keyword evidence="2 5" id="KW-0799">Topoisomerase</keyword>
<evidence type="ECO:0000256" key="2">
    <source>
        <dbReference type="ARBA" id="ARBA00023029"/>
    </source>
</evidence>
<dbReference type="Gene3D" id="1.10.290.10">
    <property type="entry name" value="Topoisomerase I, domain 4"/>
    <property type="match status" value="1"/>
</dbReference>
<dbReference type="OrthoDB" id="430051at2759"/>
<dbReference type="GO" id="GO:0046872">
    <property type="term" value="F:metal ion binding"/>
    <property type="evidence" value="ECO:0007669"/>
    <property type="project" value="UniProtKB-KW"/>
</dbReference>
<dbReference type="SUPFAM" id="SSF57783">
    <property type="entry name" value="Zinc beta-ribbon"/>
    <property type="match status" value="1"/>
</dbReference>
<comment type="function">
    <text evidence="5">Introduces a single-strand break via transesterification at a target site in duplex DNA. Releases the supercoiling and torsional tension of DNA introduced during the DNA replication and transcription by transiently cleaving and rejoining one strand of the DNA duplex. The scissile phosphodiester is attacked by the catalytic tyrosine of the enzyme, resulting in the formation of a DNA-(5'-phosphotyrosyl)-enzyme intermediate and the expulsion of a 3'-OH DNA strand.</text>
</comment>
<dbReference type="Pfam" id="PF01131">
    <property type="entry name" value="Topoisom_bac"/>
    <property type="match status" value="1"/>
</dbReference>
<evidence type="ECO:0000313" key="9">
    <source>
        <dbReference type="Proteomes" id="UP000054359"/>
    </source>
</evidence>
<dbReference type="PANTHER" id="PTHR11390">
    <property type="entry name" value="PROKARYOTIC DNA TOPOISOMERASE"/>
    <property type="match status" value="1"/>
</dbReference>
<dbReference type="SMART" id="SM00437">
    <property type="entry name" value="TOP1Ac"/>
    <property type="match status" value="1"/>
</dbReference>
<evidence type="ECO:0000256" key="5">
    <source>
        <dbReference type="RuleBase" id="RU362092"/>
    </source>
</evidence>
<dbReference type="Gene3D" id="1.10.460.10">
    <property type="entry name" value="Topoisomerase I, domain 2"/>
    <property type="match status" value="1"/>
</dbReference>
<evidence type="ECO:0000259" key="7">
    <source>
        <dbReference type="PROSITE" id="PS52039"/>
    </source>
</evidence>
<accession>A0A087SYP0</accession>
<dbReference type="InterPro" id="IPR013498">
    <property type="entry name" value="Topo_IA_Znf"/>
</dbReference>
<dbReference type="InterPro" id="IPR013497">
    <property type="entry name" value="Topo_IA_cen"/>
</dbReference>
<dbReference type="PROSITE" id="PS52039">
    <property type="entry name" value="TOPO_IA_2"/>
    <property type="match status" value="1"/>
</dbReference>
<dbReference type="Proteomes" id="UP000054359">
    <property type="component" value="Unassembled WGS sequence"/>
</dbReference>
<dbReference type="GO" id="GO:0006281">
    <property type="term" value="P:DNA repair"/>
    <property type="evidence" value="ECO:0007669"/>
    <property type="project" value="TreeGrafter"/>
</dbReference>
<organism evidence="8 9">
    <name type="scientific">Stegodyphus mimosarum</name>
    <name type="common">African social velvet spider</name>
    <dbReference type="NCBI Taxonomy" id="407821"/>
    <lineage>
        <taxon>Eukaryota</taxon>
        <taxon>Metazoa</taxon>
        <taxon>Ecdysozoa</taxon>
        <taxon>Arthropoda</taxon>
        <taxon>Chelicerata</taxon>
        <taxon>Arachnida</taxon>
        <taxon>Araneae</taxon>
        <taxon>Araneomorphae</taxon>
        <taxon>Entelegynae</taxon>
        <taxon>Eresoidea</taxon>
        <taxon>Eresidae</taxon>
        <taxon>Stegodyphus</taxon>
    </lineage>
</organism>
<evidence type="ECO:0000256" key="4">
    <source>
        <dbReference type="ARBA" id="ARBA00023235"/>
    </source>
</evidence>
<keyword evidence="3 5" id="KW-0238">DNA-binding</keyword>
<dbReference type="GO" id="GO:0006265">
    <property type="term" value="P:DNA topological change"/>
    <property type="evidence" value="ECO:0007669"/>
    <property type="project" value="InterPro"/>
</dbReference>
<dbReference type="InterPro" id="IPR000380">
    <property type="entry name" value="Topo_IA"/>
</dbReference>
<feature type="compositionally biased region" description="Polar residues" evidence="6">
    <location>
        <begin position="424"/>
        <end position="443"/>
    </location>
</feature>
<comment type="catalytic activity">
    <reaction evidence="5">
        <text>ATP-independent breakage of single-stranded DNA, followed by passage and rejoining.</text>
        <dbReference type="EC" id="5.6.2.1"/>
    </reaction>
</comment>
<dbReference type="GO" id="GO:0003917">
    <property type="term" value="F:DNA topoisomerase type I (single strand cut, ATP-independent) activity"/>
    <property type="evidence" value="ECO:0007669"/>
    <property type="project" value="UniProtKB-EC"/>
</dbReference>
<dbReference type="FunFam" id="1.10.460.10:FF:000020">
    <property type="entry name" value="DNA topoisomerase 3-alpha"/>
    <property type="match status" value="1"/>
</dbReference>